<dbReference type="SUPFAM" id="SSF74650">
    <property type="entry name" value="Galactose mutarotase-like"/>
    <property type="match status" value="1"/>
</dbReference>
<dbReference type="PATRIC" id="fig|86416.3.peg.874"/>
<dbReference type="InterPro" id="IPR008183">
    <property type="entry name" value="Aldose_1/G6P_1-epimerase"/>
</dbReference>
<dbReference type="AlphaFoldDB" id="R4K8D8"/>
<dbReference type="Gene3D" id="2.70.98.10">
    <property type="match status" value="1"/>
</dbReference>
<dbReference type="PANTHER" id="PTHR11122:SF13">
    <property type="entry name" value="GLUCOSE-6-PHOSPHATE 1-EPIMERASE"/>
    <property type="match status" value="1"/>
</dbReference>
<dbReference type="GO" id="GO:0030246">
    <property type="term" value="F:carbohydrate binding"/>
    <property type="evidence" value="ECO:0007669"/>
    <property type="project" value="InterPro"/>
</dbReference>
<sequence length="289" mass="33553">MFEVKEYEDKYKIYELIDTESNSYIKVCPERGGIIIGFGINDTEMLYLDKETFYDLNSNIRGGIPILFPLCGQLPDGKYELNGLEYSMKNHGLARINNWEVVDKSTGDNASITIKFESDNNTKKSYPFDFEFILKYSLKGGKLTISHEFKNKSDSTMPMSIGYHPYFDVKDKTNVYYDTNATELLDSNDMKIKLYSRENIDISESVESKLLLDHIGNSFSFNLKDLNRKFTFTYDHYFKYMVVWSVIGKDFICVEPWSAQNSSLYTKKDLININPNEKLTMNLSLEIEI</sequence>
<dbReference type="HOGENOM" id="CLU_057834_0_0_9"/>
<dbReference type="eggNOG" id="COG2017">
    <property type="taxonomic scope" value="Bacteria"/>
</dbReference>
<gene>
    <name evidence="1" type="ORF">Clopa_0886</name>
</gene>
<dbReference type="InterPro" id="IPR014718">
    <property type="entry name" value="GH-type_carb-bd"/>
</dbReference>
<dbReference type="Pfam" id="PF01263">
    <property type="entry name" value="Aldose_epim"/>
    <property type="match status" value="1"/>
</dbReference>
<proteinExistence type="predicted"/>
<accession>R4K8D8</accession>
<keyword evidence="2" id="KW-1185">Reference proteome</keyword>
<name>R4K8D8_CLOPA</name>
<dbReference type="STRING" id="86416.Clopa_0886"/>
<dbReference type="KEGG" id="cpas:Clopa_0886"/>
<dbReference type="GO" id="GO:0005975">
    <property type="term" value="P:carbohydrate metabolic process"/>
    <property type="evidence" value="ECO:0007669"/>
    <property type="project" value="InterPro"/>
</dbReference>
<dbReference type="InterPro" id="IPR011013">
    <property type="entry name" value="Gal_mutarotase_sf_dom"/>
</dbReference>
<dbReference type="PANTHER" id="PTHR11122">
    <property type="entry name" value="APOSPORY-ASSOCIATED PROTEIN C-RELATED"/>
    <property type="match status" value="1"/>
</dbReference>
<dbReference type="EMBL" id="CP003261">
    <property type="protein sequence ID" value="AGK95905.1"/>
    <property type="molecule type" value="Genomic_DNA"/>
</dbReference>
<dbReference type="OrthoDB" id="9795355at2"/>
<dbReference type="Proteomes" id="UP000013523">
    <property type="component" value="Chromosome"/>
</dbReference>
<evidence type="ECO:0000313" key="2">
    <source>
        <dbReference type="Proteomes" id="UP000013523"/>
    </source>
</evidence>
<dbReference type="GO" id="GO:0016853">
    <property type="term" value="F:isomerase activity"/>
    <property type="evidence" value="ECO:0007669"/>
    <property type="project" value="InterPro"/>
</dbReference>
<reference evidence="1 2" key="1">
    <citation type="submission" date="2012-01" db="EMBL/GenBank/DDBJ databases">
        <title>Complete sequence of chromosome of Clostridium pasteurianum BC1.</title>
        <authorList>
            <consortium name="US DOE Joint Genome Institute"/>
            <person name="Lucas S."/>
            <person name="Han J."/>
            <person name="Lapidus A."/>
            <person name="Cheng J.-F."/>
            <person name="Goodwin L."/>
            <person name="Pitluck S."/>
            <person name="Peters L."/>
            <person name="Mikhailova N."/>
            <person name="Teshima H."/>
            <person name="Detter J.C."/>
            <person name="Han C."/>
            <person name="Tapia R."/>
            <person name="Land M."/>
            <person name="Hauser L."/>
            <person name="Kyrpides N."/>
            <person name="Ivanova N."/>
            <person name="Pagani I."/>
            <person name="Dunn J."/>
            <person name="Taghavi S."/>
            <person name="Francis A."/>
            <person name="van der Lelie D."/>
            <person name="Woyke T."/>
        </authorList>
    </citation>
    <scope>NUCLEOTIDE SEQUENCE [LARGE SCALE GENOMIC DNA]</scope>
    <source>
        <strain evidence="1 2">BC1</strain>
    </source>
</reference>
<organism evidence="1 2">
    <name type="scientific">Clostridium pasteurianum BC1</name>
    <dbReference type="NCBI Taxonomy" id="86416"/>
    <lineage>
        <taxon>Bacteria</taxon>
        <taxon>Bacillati</taxon>
        <taxon>Bacillota</taxon>
        <taxon>Clostridia</taxon>
        <taxon>Eubacteriales</taxon>
        <taxon>Clostridiaceae</taxon>
        <taxon>Clostridium</taxon>
    </lineage>
</organism>
<protein>
    <submittedName>
        <fullName evidence="1">Galactose mutarotase-like enzyme</fullName>
    </submittedName>
</protein>
<evidence type="ECO:0000313" key="1">
    <source>
        <dbReference type="EMBL" id="AGK95905.1"/>
    </source>
</evidence>